<comment type="caution">
    <text evidence="7">The sequence shown here is derived from an EMBL/GenBank/DDBJ whole genome shotgun (WGS) entry which is preliminary data.</text>
</comment>
<evidence type="ECO:0000256" key="3">
    <source>
        <dbReference type="ARBA" id="ARBA00022833"/>
    </source>
</evidence>
<dbReference type="Pfam" id="PF24324">
    <property type="entry name" value="MYND_ZMYND11_ZMYD8"/>
    <property type="match status" value="1"/>
</dbReference>
<gene>
    <name evidence="7" type="ORF">NKR19_g6552</name>
</gene>
<protein>
    <recommendedName>
        <fullName evidence="6">MYND-type domain-containing protein</fullName>
    </recommendedName>
</protein>
<proteinExistence type="predicted"/>
<keyword evidence="2 4" id="KW-0863">Zinc-finger</keyword>
<accession>A0AA38S097</accession>
<dbReference type="AlphaFoldDB" id="A0AA38S097"/>
<evidence type="ECO:0000313" key="8">
    <source>
        <dbReference type="Proteomes" id="UP001174691"/>
    </source>
</evidence>
<reference evidence="7" key="1">
    <citation type="submission" date="2022-07" db="EMBL/GenBank/DDBJ databases">
        <title>Fungi with potential for degradation of polypropylene.</title>
        <authorList>
            <person name="Gostincar C."/>
        </authorList>
    </citation>
    <scope>NUCLEOTIDE SEQUENCE</scope>
    <source>
        <strain evidence="7">EXF-13287</strain>
    </source>
</reference>
<dbReference type="GO" id="GO:0008270">
    <property type="term" value="F:zinc ion binding"/>
    <property type="evidence" value="ECO:0007669"/>
    <property type="project" value="UniProtKB-KW"/>
</dbReference>
<keyword evidence="8" id="KW-1185">Reference proteome</keyword>
<dbReference type="Proteomes" id="UP001174691">
    <property type="component" value="Unassembled WGS sequence"/>
</dbReference>
<evidence type="ECO:0000313" key="7">
    <source>
        <dbReference type="EMBL" id="KAJ9144301.1"/>
    </source>
</evidence>
<evidence type="ECO:0000256" key="1">
    <source>
        <dbReference type="ARBA" id="ARBA00022723"/>
    </source>
</evidence>
<feature type="region of interest" description="Disordered" evidence="5">
    <location>
        <begin position="91"/>
        <end position="117"/>
    </location>
</feature>
<dbReference type="InterPro" id="IPR057053">
    <property type="entry name" value="MYND_ZMYND11_ZMYD8"/>
</dbReference>
<dbReference type="EMBL" id="JANBVN010000102">
    <property type="protein sequence ID" value="KAJ9144301.1"/>
    <property type="molecule type" value="Genomic_DNA"/>
</dbReference>
<dbReference type="PROSITE" id="PS50865">
    <property type="entry name" value="ZF_MYND_2"/>
    <property type="match status" value="1"/>
</dbReference>
<dbReference type="InterPro" id="IPR002893">
    <property type="entry name" value="Znf_MYND"/>
</dbReference>
<evidence type="ECO:0000256" key="5">
    <source>
        <dbReference type="SAM" id="MobiDB-lite"/>
    </source>
</evidence>
<dbReference type="Gene3D" id="6.10.140.2220">
    <property type="match status" value="1"/>
</dbReference>
<evidence type="ECO:0000259" key="6">
    <source>
        <dbReference type="PROSITE" id="PS50865"/>
    </source>
</evidence>
<keyword evidence="1" id="KW-0479">Metal-binding</keyword>
<evidence type="ECO:0000256" key="4">
    <source>
        <dbReference type="PROSITE-ProRule" id="PRU00134"/>
    </source>
</evidence>
<keyword evidence="3" id="KW-0862">Zinc</keyword>
<dbReference type="SUPFAM" id="SSF144232">
    <property type="entry name" value="HIT/MYND zinc finger-like"/>
    <property type="match status" value="1"/>
</dbReference>
<evidence type="ECO:0000256" key="2">
    <source>
        <dbReference type="ARBA" id="ARBA00022771"/>
    </source>
</evidence>
<organism evidence="7 8">
    <name type="scientific">Coniochaeta hoffmannii</name>
    <dbReference type="NCBI Taxonomy" id="91930"/>
    <lineage>
        <taxon>Eukaryota</taxon>
        <taxon>Fungi</taxon>
        <taxon>Dikarya</taxon>
        <taxon>Ascomycota</taxon>
        <taxon>Pezizomycotina</taxon>
        <taxon>Sordariomycetes</taxon>
        <taxon>Sordariomycetidae</taxon>
        <taxon>Coniochaetales</taxon>
        <taxon>Coniochaetaceae</taxon>
        <taxon>Coniochaeta</taxon>
    </lineage>
</organism>
<feature type="domain" description="MYND-type" evidence="6">
    <location>
        <begin position="1"/>
        <end position="37"/>
    </location>
</feature>
<sequence length="117" mass="12944">MKCGGCLISKCGDVAFSTVYCSKDCQKSDWTKHKVACKQVKQLCMAMKVFGDILRHLLSIMHYSRYNFQSIKKEHGVVVVENDAKVSTKGDKFVGHRTDTGPCGSGALLQPMQDPVD</sequence>
<name>A0AA38S097_9PEZI</name>